<dbReference type="RefSeq" id="WP_146689086.1">
    <property type="nucleotide sequence ID" value="NZ_LT629750.1"/>
</dbReference>
<dbReference type="InterPro" id="IPR041584">
    <property type="entry name" value="Put_pPIWI_pnuc_2"/>
</dbReference>
<evidence type="ECO:0000313" key="4">
    <source>
        <dbReference type="Proteomes" id="UP000243904"/>
    </source>
</evidence>
<dbReference type="InterPro" id="IPR040556">
    <property type="entry name" value="pP_pnuc_1"/>
</dbReference>
<dbReference type="Pfam" id="PF18166">
    <property type="entry name" value="pP_pnuc_2"/>
    <property type="match status" value="1"/>
</dbReference>
<feature type="domain" description="Predicted pPIWI-associating nuclease group 2" evidence="2">
    <location>
        <begin position="157"/>
        <end position="271"/>
    </location>
</feature>
<gene>
    <name evidence="3" type="ORF">SAMN05444158_4838</name>
</gene>
<evidence type="ECO:0000259" key="1">
    <source>
        <dbReference type="Pfam" id="PF18165"/>
    </source>
</evidence>
<name>A0A1H1YIW5_9BRAD</name>
<feature type="domain" description="Predicted pPIWI-associating nuclease" evidence="1">
    <location>
        <begin position="13"/>
        <end position="148"/>
    </location>
</feature>
<dbReference type="EMBL" id="LT629750">
    <property type="protein sequence ID" value="SDT21362.1"/>
    <property type="molecule type" value="Genomic_DNA"/>
</dbReference>
<keyword evidence="4" id="KW-1185">Reference proteome</keyword>
<dbReference type="Proteomes" id="UP000243904">
    <property type="component" value="Chromosome I"/>
</dbReference>
<protein>
    <submittedName>
        <fullName evidence="3">Uncharacterized protein</fullName>
    </submittedName>
</protein>
<dbReference type="AlphaFoldDB" id="A0A1H1YIW5"/>
<sequence>MPDDGSVGRLEASLPDDFSRYLLRGALAALTQENIATRVQHFSVSMRELSQYLLERLAPDNEAIKRCAWYKQNPDVDGPTRRQRALYASRGGLTDSFLKSELNLDPKEFHADIGPAFKALNKRTHLRPDTVIIDPAEIESFANETIDALLEIFDVTQDVRSEIISRIETHLHDEAIGAFINETIDSLDLIAGRYETGGVLTDEMHVLGIDAEAIRYEITGSVDVTLHYGSRSDAAAIDENFPFTCTAEASVSAPLKLLQDETQMKVDTSAWHGEEG</sequence>
<dbReference type="Pfam" id="PF18165">
    <property type="entry name" value="pP_pnuc_1"/>
    <property type="match status" value="1"/>
</dbReference>
<evidence type="ECO:0000313" key="3">
    <source>
        <dbReference type="EMBL" id="SDT21362.1"/>
    </source>
</evidence>
<reference evidence="4" key="1">
    <citation type="submission" date="2016-10" db="EMBL/GenBank/DDBJ databases">
        <authorList>
            <person name="Varghese N."/>
            <person name="Submissions S."/>
        </authorList>
    </citation>
    <scope>NUCLEOTIDE SEQUENCE [LARGE SCALE GENOMIC DNA]</scope>
    <source>
        <strain evidence="4">GAS369</strain>
    </source>
</reference>
<accession>A0A1H1YIW5</accession>
<organism evidence="3 4">
    <name type="scientific">Bradyrhizobium canariense</name>
    <dbReference type="NCBI Taxonomy" id="255045"/>
    <lineage>
        <taxon>Bacteria</taxon>
        <taxon>Pseudomonadati</taxon>
        <taxon>Pseudomonadota</taxon>
        <taxon>Alphaproteobacteria</taxon>
        <taxon>Hyphomicrobiales</taxon>
        <taxon>Nitrobacteraceae</taxon>
        <taxon>Bradyrhizobium</taxon>
    </lineage>
</organism>
<evidence type="ECO:0000259" key="2">
    <source>
        <dbReference type="Pfam" id="PF18166"/>
    </source>
</evidence>
<proteinExistence type="predicted"/>